<evidence type="ECO:0000256" key="8">
    <source>
        <dbReference type="SAM" id="Phobius"/>
    </source>
</evidence>
<feature type="region of interest" description="Disordered" evidence="7">
    <location>
        <begin position="259"/>
        <end position="284"/>
    </location>
</feature>
<dbReference type="GO" id="GO:0016020">
    <property type="term" value="C:membrane"/>
    <property type="evidence" value="ECO:0007669"/>
    <property type="project" value="UniProtKB-SubCell"/>
</dbReference>
<evidence type="ECO:0000256" key="4">
    <source>
        <dbReference type="ARBA" id="ARBA00022692"/>
    </source>
</evidence>
<feature type="transmembrane region" description="Helical" evidence="8">
    <location>
        <begin position="75"/>
        <end position="97"/>
    </location>
</feature>
<evidence type="ECO:0000313" key="11">
    <source>
        <dbReference type="Proteomes" id="UP001144323"/>
    </source>
</evidence>
<keyword evidence="11" id="KW-1185">Reference proteome</keyword>
<keyword evidence="5 8" id="KW-1133">Transmembrane helix</keyword>
<feature type="domain" description="Peptidase S54 rhomboid" evidence="9">
    <location>
        <begin position="74"/>
        <end position="177"/>
    </location>
</feature>
<feature type="compositionally biased region" description="Pro residues" evidence="7">
    <location>
        <begin position="261"/>
        <end position="284"/>
    </location>
</feature>
<comment type="subcellular location">
    <subcellularLocation>
        <location evidence="1">Membrane</location>
        <topology evidence="1">Multi-pass membrane protein</topology>
    </subcellularLocation>
</comment>
<evidence type="ECO:0000259" key="9">
    <source>
        <dbReference type="Pfam" id="PF01694"/>
    </source>
</evidence>
<dbReference type="GO" id="GO:0006508">
    <property type="term" value="P:proteolysis"/>
    <property type="evidence" value="ECO:0007669"/>
    <property type="project" value="UniProtKB-KW"/>
</dbReference>
<dbReference type="SUPFAM" id="SSF144091">
    <property type="entry name" value="Rhomboid-like"/>
    <property type="match status" value="2"/>
</dbReference>
<organism evidence="10 11">
    <name type="scientific">Methylocystis echinoides</name>
    <dbReference type="NCBI Taxonomy" id="29468"/>
    <lineage>
        <taxon>Bacteria</taxon>
        <taxon>Pseudomonadati</taxon>
        <taxon>Pseudomonadota</taxon>
        <taxon>Alphaproteobacteria</taxon>
        <taxon>Hyphomicrobiales</taxon>
        <taxon>Methylocystaceae</taxon>
        <taxon>Methylocystis</taxon>
    </lineage>
</organism>
<dbReference type="InterPro" id="IPR035952">
    <property type="entry name" value="Rhomboid-like_sf"/>
</dbReference>
<evidence type="ECO:0000313" key="10">
    <source>
        <dbReference type="EMBL" id="GLI91238.1"/>
    </source>
</evidence>
<dbReference type="PANTHER" id="PTHR43066:SF26">
    <property type="entry name" value="RHOMBOID PROTEASE GLPG"/>
    <property type="match status" value="1"/>
</dbReference>
<protein>
    <submittedName>
        <fullName evidence="10">Rhomboid family intramembrane serine protease</fullName>
    </submittedName>
</protein>
<feature type="transmembrane region" description="Helical" evidence="8">
    <location>
        <begin position="229"/>
        <end position="247"/>
    </location>
</feature>
<gene>
    <name evidence="10" type="ORF">LMG27198_02300</name>
</gene>
<keyword evidence="2" id="KW-1003">Cell membrane</keyword>
<evidence type="ECO:0000256" key="2">
    <source>
        <dbReference type="ARBA" id="ARBA00022475"/>
    </source>
</evidence>
<name>A0A9W6LQ96_9HYPH</name>
<keyword evidence="6 8" id="KW-0472">Membrane</keyword>
<proteinExistence type="predicted"/>
<reference evidence="10" key="1">
    <citation type="journal article" date="2023" name="Int. J. Syst. Evol. Microbiol.">
        <title>Methylocystis iwaonis sp. nov., a type II methane-oxidizing bacterium from surface soil of a rice paddy field in Japan, and emended description of the genus Methylocystis (ex Whittenbury et al. 1970) Bowman et al. 1993.</title>
        <authorList>
            <person name="Kaise H."/>
            <person name="Sawadogo J.B."/>
            <person name="Alam M.S."/>
            <person name="Ueno C."/>
            <person name="Dianou D."/>
            <person name="Shinjo R."/>
            <person name="Asakawa S."/>
        </authorList>
    </citation>
    <scope>NUCLEOTIDE SEQUENCE</scope>
    <source>
        <strain evidence="10">LMG27198</strain>
    </source>
</reference>
<evidence type="ECO:0000256" key="5">
    <source>
        <dbReference type="ARBA" id="ARBA00022989"/>
    </source>
</evidence>
<dbReference type="Proteomes" id="UP001144323">
    <property type="component" value="Unassembled WGS sequence"/>
</dbReference>
<keyword evidence="10" id="KW-0378">Hydrolase</keyword>
<evidence type="ECO:0000256" key="6">
    <source>
        <dbReference type="ARBA" id="ARBA00023136"/>
    </source>
</evidence>
<dbReference type="InterPro" id="IPR022764">
    <property type="entry name" value="Peptidase_S54_rhomboid_dom"/>
</dbReference>
<evidence type="ECO:0000256" key="3">
    <source>
        <dbReference type="ARBA" id="ARBA00022519"/>
    </source>
</evidence>
<dbReference type="Gene3D" id="1.20.1540.10">
    <property type="entry name" value="Rhomboid-like"/>
    <property type="match status" value="1"/>
</dbReference>
<dbReference type="Pfam" id="PF01694">
    <property type="entry name" value="Rhomboid"/>
    <property type="match status" value="1"/>
</dbReference>
<feature type="transmembrane region" description="Helical" evidence="8">
    <location>
        <begin position="109"/>
        <end position="129"/>
    </location>
</feature>
<dbReference type="PANTHER" id="PTHR43066">
    <property type="entry name" value="RHOMBOID-RELATED PROTEIN"/>
    <property type="match status" value="1"/>
</dbReference>
<dbReference type="AlphaFoldDB" id="A0A9W6LQ96"/>
<dbReference type="RefSeq" id="WP_281799793.1">
    <property type="nucleotide sequence ID" value="NZ_BSEC01000001.1"/>
</dbReference>
<comment type="caution">
    <text evidence="10">The sequence shown here is derived from an EMBL/GenBank/DDBJ whole genome shotgun (WGS) entry which is preliminary data.</text>
</comment>
<dbReference type="GO" id="GO:0004252">
    <property type="term" value="F:serine-type endopeptidase activity"/>
    <property type="evidence" value="ECO:0007669"/>
    <property type="project" value="InterPro"/>
</dbReference>
<keyword evidence="3" id="KW-0997">Cell inner membrane</keyword>
<feature type="transmembrane region" description="Helical" evidence="8">
    <location>
        <begin position="197"/>
        <end position="217"/>
    </location>
</feature>
<accession>A0A9W6LQ96</accession>
<feature type="transmembrane region" description="Helical" evidence="8">
    <location>
        <begin position="160"/>
        <end position="177"/>
    </location>
</feature>
<keyword evidence="10" id="KW-0645">Protease</keyword>
<dbReference type="EMBL" id="BSEC01000001">
    <property type="protein sequence ID" value="GLI91238.1"/>
    <property type="molecule type" value="Genomic_DNA"/>
</dbReference>
<sequence>MVMPLYDDAPLRHLKRPLVNHALIAVNVLVFLIVQSELLGDPLTIMRGFAIIPRILFGEANLADWVVGPPPAATLVTALFFHSSLLHLASNMLFLYVFGDNVEDAMGSLHYLLFYLSCGVVAGVFYIYATPHSITPLVGASSAISGVCAAFLLLYPRATVTGFFPPLTMIMLPYWFITLADRSRPPTRKLMGLKPPLFSFHASGFLFIGAWIVLQLVNASWGGGEGHVAWMAHVGGIVAGLVLTPIFKRRRHPLFDRGPLAVPPAPAPAPDPTPPSQDQAPPAP</sequence>
<evidence type="ECO:0000256" key="7">
    <source>
        <dbReference type="SAM" id="MobiDB-lite"/>
    </source>
</evidence>
<evidence type="ECO:0000256" key="1">
    <source>
        <dbReference type="ARBA" id="ARBA00004141"/>
    </source>
</evidence>
<keyword evidence="4 8" id="KW-0812">Transmembrane</keyword>
<feature type="transmembrane region" description="Helical" evidence="8">
    <location>
        <begin position="21"/>
        <end position="39"/>
    </location>
</feature>